<organism evidence="2 3">
    <name type="scientific">Acetivibrio straminisolvens JCM 21531</name>
    <dbReference type="NCBI Taxonomy" id="1294263"/>
    <lineage>
        <taxon>Bacteria</taxon>
        <taxon>Bacillati</taxon>
        <taxon>Bacillota</taxon>
        <taxon>Clostridia</taxon>
        <taxon>Eubacteriales</taxon>
        <taxon>Oscillospiraceae</taxon>
        <taxon>Acetivibrio</taxon>
    </lineage>
</organism>
<dbReference type="Pfam" id="PF22746">
    <property type="entry name" value="SHOCT-like_DUF2089-C"/>
    <property type="match status" value="1"/>
</dbReference>
<gene>
    <name evidence="2" type="ORF">JCM21531_4479</name>
</gene>
<dbReference type="EMBL" id="BAVR01000098">
    <property type="protein sequence ID" value="GAE90834.1"/>
    <property type="molecule type" value="Genomic_DNA"/>
</dbReference>
<sequence length="281" mass="31407">MSISEEKMFILKMLEEGKISSEEAARLLEAVDPNKGAAGSYSGFKTQQKRANFADEVSKVKDRLNEWKNEFKKNYSQKDFERAVDEFSTKVEKLGKNLAYTTIGVADKLVDFVSSFVETNSFNVFGKYKATNRVFETADVNEDTELNVEAINGHILVKKHMENKVIIRSTVKSPVDNADEILDFSQEENKVSLKCNKIGNISVSHEIFLPSVKFKNINLVTKNGKVYVEDSTSENFEAVTSNSNVDLMGVTGDKINVSTKNGRINFGYIIGKDINVDASIP</sequence>
<accession>W4VDK1</accession>
<dbReference type="RefSeq" id="WP_243467857.1">
    <property type="nucleotide sequence ID" value="NZ_BAVR01000098.1"/>
</dbReference>
<protein>
    <recommendedName>
        <fullName evidence="1">YvlB/LiaX N-terminal domain-containing protein</fullName>
    </recommendedName>
</protein>
<proteinExistence type="predicted"/>
<dbReference type="InterPro" id="IPR053959">
    <property type="entry name" value="YvlB/LiaX_N"/>
</dbReference>
<dbReference type="STRING" id="1294263.JCM21531_4479"/>
<evidence type="ECO:0000313" key="2">
    <source>
        <dbReference type="EMBL" id="GAE90834.1"/>
    </source>
</evidence>
<reference evidence="2" key="1">
    <citation type="journal article" date="2014" name="Genome Announc.">
        <title>Draft Genome Sequence of Clostridium straminisolvens Strain JCM 21531T, Isolated from a Cellulose-Degrading Bacterial Community.</title>
        <authorList>
            <person name="Yuki M."/>
            <person name="Oshima K."/>
            <person name="Suda W."/>
            <person name="Sakamoto M."/>
            <person name="Kitamura K."/>
            <person name="Iida T."/>
            <person name="Hattori M."/>
            <person name="Ohkuma M."/>
        </authorList>
    </citation>
    <scope>NUCLEOTIDE SEQUENCE [LARGE SCALE GENOMIC DNA]</scope>
    <source>
        <strain evidence="2">JCM 21531</strain>
    </source>
</reference>
<keyword evidence="3" id="KW-1185">Reference proteome</keyword>
<feature type="domain" description="YvlB/LiaX N-terminal" evidence="1">
    <location>
        <begin position="5"/>
        <end position="35"/>
    </location>
</feature>
<evidence type="ECO:0000313" key="3">
    <source>
        <dbReference type="Proteomes" id="UP000019109"/>
    </source>
</evidence>
<dbReference type="Proteomes" id="UP000019109">
    <property type="component" value="Unassembled WGS sequence"/>
</dbReference>
<comment type="caution">
    <text evidence="2">The sequence shown here is derived from an EMBL/GenBank/DDBJ whole genome shotgun (WGS) entry which is preliminary data.</text>
</comment>
<evidence type="ECO:0000259" key="1">
    <source>
        <dbReference type="Pfam" id="PF22746"/>
    </source>
</evidence>
<name>W4VDK1_9FIRM</name>
<dbReference type="AlphaFoldDB" id="W4VDK1"/>